<dbReference type="RefSeq" id="XP_001740358.1">
    <property type="nucleotide sequence ID" value="XM_001740306.1"/>
</dbReference>
<keyword evidence="1" id="KW-1133">Transmembrane helix</keyword>
<dbReference type="VEuPathDB" id="AmoebaDB:EDI_255110"/>
<keyword evidence="3" id="KW-1185">Reference proteome</keyword>
<organism evidence="3">
    <name type="scientific">Entamoeba dispar (strain ATCC PRA-260 / SAW760)</name>
    <dbReference type="NCBI Taxonomy" id="370354"/>
    <lineage>
        <taxon>Eukaryota</taxon>
        <taxon>Amoebozoa</taxon>
        <taxon>Evosea</taxon>
        <taxon>Archamoebae</taxon>
        <taxon>Mastigamoebida</taxon>
        <taxon>Entamoebidae</taxon>
        <taxon>Entamoeba</taxon>
    </lineage>
</organism>
<accession>B0EQG4</accession>
<evidence type="ECO:0000256" key="1">
    <source>
        <dbReference type="SAM" id="Phobius"/>
    </source>
</evidence>
<keyword evidence="1" id="KW-0472">Membrane</keyword>
<feature type="transmembrane region" description="Helical" evidence="1">
    <location>
        <begin position="44"/>
        <end position="64"/>
    </location>
</feature>
<sequence length="112" mass="13586">MNEYESMKSYLFIVSIISCFYQTYCNVYNHYSYLNSYINQIHTFIVLYFVDVLICLFVDSLDLYHIHILHYHKQHLLMFHHNNFLLSFRNTTFSLENTSLNITTGKWRVNLP</sequence>
<feature type="transmembrane region" description="Helical" evidence="1">
    <location>
        <begin position="7"/>
        <end position="24"/>
    </location>
</feature>
<keyword evidence="1" id="KW-0812">Transmembrane</keyword>
<dbReference type="GeneID" id="5885519"/>
<evidence type="ECO:0000313" key="2">
    <source>
        <dbReference type="EMBL" id="EDR23219.1"/>
    </source>
</evidence>
<dbReference type="EMBL" id="DS550383">
    <property type="protein sequence ID" value="EDR23219.1"/>
    <property type="molecule type" value="Genomic_DNA"/>
</dbReference>
<dbReference type="KEGG" id="edi:EDI_255110"/>
<name>B0EQG4_ENTDS</name>
<dbReference type="Proteomes" id="UP000008076">
    <property type="component" value="Unassembled WGS sequence"/>
</dbReference>
<protein>
    <submittedName>
        <fullName evidence="2">Uncharacterized protein</fullName>
    </submittedName>
</protein>
<dbReference type="AlphaFoldDB" id="B0EQG4"/>
<evidence type="ECO:0000313" key="3">
    <source>
        <dbReference type="Proteomes" id="UP000008076"/>
    </source>
</evidence>
<proteinExistence type="predicted"/>
<gene>
    <name evidence="2" type="ORF">EDI_255110</name>
</gene>
<reference evidence="3" key="1">
    <citation type="submission" date="2007-12" db="EMBL/GenBank/DDBJ databases">
        <title>Annotation of Entamoeba dispar SAW760.</title>
        <authorList>
            <person name="Lorenzi H."/>
            <person name="Inman J."/>
            <person name="Schobel S."/>
            <person name="Amedeo P."/>
            <person name="Caler E."/>
        </authorList>
    </citation>
    <scope>NUCLEOTIDE SEQUENCE [LARGE SCALE GENOMIC DNA]</scope>
    <source>
        <strain evidence="3">ATCC PRA-260 / SAW760</strain>
    </source>
</reference>